<keyword evidence="3" id="KW-1185">Reference proteome</keyword>
<gene>
    <name evidence="2" type="ORF">PIB30_034335</name>
</gene>
<comment type="caution">
    <text evidence="2">The sequence shown here is derived from an EMBL/GenBank/DDBJ whole genome shotgun (WGS) entry which is preliminary data.</text>
</comment>
<accession>A0ABU6TCH9</accession>
<evidence type="ECO:0000313" key="2">
    <source>
        <dbReference type="EMBL" id="MED6146421.1"/>
    </source>
</evidence>
<feature type="region of interest" description="Disordered" evidence="1">
    <location>
        <begin position="1"/>
        <end position="33"/>
    </location>
</feature>
<name>A0ABU6TCH9_9FABA</name>
<dbReference type="Proteomes" id="UP001341840">
    <property type="component" value="Unassembled WGS sequence"/>
</dbReference>
<protein>
    <submittedName>
        <fullName evidence="2">Uncharacterized protein</fullName>
    </submittedName>
</protein>
<evidence type="ECO:0000313" key="3">
    <source>
        <dbReference type="Proteomes" id="UP001341840"/>
    </source>
</evidence>
<sequence>MVAADAVVEKERRSKRRRSKQRGESETRRRRGGGLCHCLVSPSFSAALKFPMSLSCLVVVAGMRRGREREMRHTRKKGSSMSSLLRTVMPLVAASRRRLVVVSVTALLSS</sequence>
<reference evidence="2 3" key="1">
    <citation type="journal article" date="2023" name="Plants (Basel)">
        <title>Bridging the Gap: Combining Genomics and Transcriptomics Approaches to Understand Stylosanthes scabra, an Orphan Legume from the Brazilian Caatinga.</title>
        <authorList>
            <person name="Ferreira-Neto J.R.C."/>
            <person name="da Silva M.D."/>
            <person name="Binneck E."/>
            <person name="de Melo N.F."/>
            <person name="da Silva R.H."/>
            <person name="de Melo A.L.T.M."/>
            <person name="Pandolfi V."/>
            <person name="Bustamante F.O."/>
            <person name="Brasileiro-Vidal A.C."/>
            <person name="Benko-Iseppon A.M."/>
        </authorList>
    </citation>
    <scope>NUCLEOTIDE SEQUENCE [LARGE SCALE GENOMIC DNA]</scope>
    <source>
        <tissue evidence="2">Leaves</tissue>
    </source>
</reference>
<evidence type="ECO:0000256" key="1">
    <source>
        <dbReference type="SAM" id="MobiDB-lite"/>
    </source>
</evidence>
<organism evidence="2 3">
    <name type="scientific">Stylosanthes scabra</name>
    <dbReference type="NCBI Taxonomy" id="79078"/>
    <lineage>
        <taxon>Eukaryota</taxon>
        <taxon>Viridiplantae</taxon>
        <taxon>Streptophyta</taxon>
        <taxon>Embryophyta</taxon>
        <taxon>Tracheophyta</taxon>
        <taxon>Spermatophyta</taxon>
        <taxon>Magnoliopsida</taxon>
        <taxon>eudicotyledons</taxon>
        <taxon>Gunneridae</taxon>
        <taxon>Pentapetalae</taxon>
        <taxon>rosids</taxon>
        <taxon>fabids</taxon>
        <taxon>Fabales</taxon>
        <taxon>Fabaceae</taxon>
        <taxon>Papilionoideae</taxon>
        <taxon>50 kb inversion clade</taxon>
        <taxon>dalbergioids sensu lato</taxon>
        <taxon>Dalbergieae</taxon>
        <taxon>Pterocarpus clade</taxon>
        <taxon>Stylosanthes</taxon>
    </lineage>
</organism>
<dbReference type="EMBL" id="JASCZI010090780">
    <property type="protein sequence ID" value="MED6146421.1"/>
    <property type="molecule type" value="Genomic_DNA"/>
</dbReference>
<proteinExistence type="predicted"/>